<name>A0A8B6DX80_MYTGA</name>
<protein>
    <recommendedName>
        <fullName evidence="2">DED domain-containing protein</fullName>
    </recommendedName>
</protein>
<dbReference type="PROSITE" id="PS50168">
    <property type="entry name" value="DED"/>
    <property type="match status" value="1"/>
</dbReference>
<dbReference type="GO" id="GO:0042981">
    <property type="term" value="P:regulation of apoptotic process"/>
    <property type="evidence" value="ECO:0007669"/>
    <property type="project" value="InterPro"/>
</dbReference>
<dbReference type="GO" id="GO:0006915">
    <property type="term" value="P:apoptotic process"/>
    <property type="evidence" value="ECO:0007669"/>
    <property type="project" value="UniProtKB-KW"/>
</dbReference>
<dbReference type="InterPro" id="IPR011029">
    <property type="entry name" value="DEATH-like_dom_sf"/>
</dbReference>
<evidence type="ECO:0000256" key="1">
    <source>
        <dbReference type="ARBA" id="ARBA00022703"/>
    </source>
</evidence>
<evidence type="ECO:0000313" key="4">
    <source>
        <dbReference type="Proteomes" id="UP000596742"/>
    </source>
</evidence>
<dbReference type="InterPro" id="IPR001875">
    <property type="entry name" value="DED_dom"/>
</dbReference>
<comment type="caution">
    <text evidence="3">The sequence shown here is derived from an EMBL/GenBank/DDBJ whole genome shotgun (WGS) entry which is preliminary data.</text>
</comment>
<dbReference type="Gene3D" id="1.10.533.10">
    <property type="entry name" value="Death Domain, Fas"/>
    <property type="match status" value="1"/>
</dbReference>
<proteinExistence type="predicted"/>
<accession>A0A8B6DX80</accession>
<feature type="domain" description="DED" evidence="2">
    <location>
        <begin position="8"/>
        <end position="86"/>
    </location>
</feature>
<dbReference type="OrthoDB" id="100767at2759"/>
<evidence type="ECO:0000313" key="3">
    <source>
        <dbReference type="EMBL" id="VDI25884.1"/>
    </source>
</evidence>
<reference evidence="3" key="1">
    <citation type="submission" date="2018-11" db="EMBL/GenBank/DDBJ databases">
        <authorList>
            <person name="Alioto T."/>
            <person name="Alioto T."/>
        </authorList>
    </citation>
    <scope>NUCLEOTIDE SEQUENCE</scope>
</reference>
<dbReference type="Proteomes" id="UP000596742">
    <property type="component" value="Unassembled WGS sequence"/>
</dbReference>
<evidence type="ECO:0000259" key="2">
    <source>
        <dbReference type="PROSITE" id="PS50168"/>
    </source>
</evidence>
<dbReference type="EMBL" id="UYJE01004196">
    <property type="protein sequence ID" value="VDI25884.1"/>
    <property type="molecule type" value="Genomic_DNA"/>
</dbReference>
<organism evidence="3 4">
    <name type="scientific">Mytilus galloprovincialis</name>
    <name type="common">Mediterranean mussel</name>
    <dbReference type="NCBI Taxonomy" id="29158"/>
    <lineage>
        <taxon>Eukaryota</taxon>
        <taxon>Metazoa</taxon>
        <taxon>Spiralia</taxon>
        <taxon>Lophotrochozoa</taxon>
        <taxon>Mollusca</taxon>
        <taxon>Bivalvia</taxon>
        <taxon>Autobranchia</taxon>
        <taxon>Pteriomorphia</taxon>
        <taxon>Mytilida</taxon>
        <taxon>Mytiloidea</taxon>
        <taxon>Mytilidae</taxon>
        <taxon>Mytilinae</taxon>
        <taxon>Mytilus</taxon>
    </lineage>
</organism>
<dbReference type="SUPFAM" id="SSF47986">
    <property type="entry name" value="DEATH domain"/>
    <property type="match status" value="1"/>
</dbReference>
<feature type="non-terminal residue" evidence="3">
    <location>
        <position position="1"/>
    </location>
</feature>
<dbReference type="AlphaFoldDB" id="A0A8B6DX80"/>
<dbReference type="PANTHER" id="PTHR48169">
    <property type="entry name" value="DED DOMAIN-CONTAINING PROTEIN"/>
    <property type="match status" value="1"/>
</dbReference>
<keyword evidence="4" id="KW-1185">Reference proteome</keyword>
<sequence length="99" mass="11466">MEQIVFDSYRILTTEVAQELSPENIKTVKFFIGHNIGKRDLQKIVTGTDLLRLLEERCMLSAENVEQLATYLQIAKRNDLDEKVQQYIKSAISRNLSNH</sequence>
<dbReference type="PANTHER" id="PTHR48169:SF7">
    <property type="entry name" value="CASPASE 10"/>
    <property type="match status" value="1"/>
</dbReference>
<dbReference type="SMART" id="SM00031">
    <property type="entry name" value="DED"/>
    <property type="match status" value="1"/>
</dbReference>
<dbReference type="Pfam" id="PF01335">
    <property type="entry name" value="DED"/>
    <property type="match status" value="1"/>
</dbReference>
<gene>
    <name evidence="3" type="ORF">MGAL_10B078905</name>
</gene>
<keyword evidence="1" id="KW-0053">Apoptosis</keyword>